<comment type="similarity">
    <text evidence="2">Belongs to the CPA3 antiporters (TC 2.A.63) subunit E family.</text>
</comment>
<dbReference type="InterPro" id="IPR002758">
    <property type="entry name" value="Cation_antiport_E"/>
</dbReference>
<keyword evidence="5" id="KW-1133">Transmembrane helix</keyword>
<evidence type="ECO:0000256" key="1">
    <source>
        <dbReference type="ARBA" id="ARBA00004651"/>
    </source>
</evidence>
<dbReference type="PANTHER" id="PTHR34584">
    <property type="entry name" value="NA(+)/H(+) ANTIPORTER SUBUNIT E1"/>
    <property type="match status" value="1"/>
</dbReference>
<evidence type="ECO:0000313" key="7">
    <source>
        <dbReference type="EMBL" id="KAA5608356.1"/>
    </source>
</evidence>
<evidence type="ECO:0000256" key="2">
    <source>
        <dbReference type="ARBA" id="ARBA00006228"/>
    </source>
</evidence>
<dbReference type="Proteomes" id="UP000325255">
    <property type="component" value="Unassembled WGS sequence"/>
</dbReference>
<dbReference type="OrthoDB" id="9807187at2"/>
<dbReference type="GO" id="GO:0008324">
    <property type="term" value="F:monoatomic cation transmembrane transporter activity"/>
    <property type="evidence" value="ECO:0007669"/>
    <property type="project" value="InterPro"/>
</dbReference>
<name>A0A5M6IJB4_9PROT</name>
<comment type="subcellular location">
    <subcellularLocation>
        <location evidence="1">Cell membrane</location>
        <topology evidence="1">Multi-pass membrane protein</topology>
    </subcellularLocation>
</comment>
<dbReference type="Pfam" id="PF01899">
    <property type="entry name" value="MNHE"/>
    <property type="match status" value="1"/>
</dbReference>
<proteinExistence type="inferred from homology"/>
<protein>
    <submittedName>
        <fullName evidence="7">Sodium:proton antiporter</fullName>
    </submittedName>
</protein>
<organism evidence="7 8">
    <name type="scientific">Rhodovastum atsumiense</name>
    <dbReference type="NCBI Taxonomy" id="504468"/>
    <lineage>
        <taxon>Bacteria</taxon>
        <taxon>Pseudomonadati</taxon>
        <taxon>Pseudomonadota</taxon>
        <taxon>Alphaproteobacteria</taxon>
        <taxon>Acetobacterales</taxon>
        <taxon>Acetobacteraceae</taxon>
        <taxon>Rhodovastum</taxon>
    </lineage>
</organism>
<evidence type="ECO:0000256" key="6">
    <source>
        <dbReference type="ARBA" id="ARBA00023136"/>
    </source>
</evidence>
<evidence type="ECO:0000256" key="3">
    <source>
        <dbReference type="ARBA" id="ARBA00022475"/>
    </source>
</evidence>
<accession>A0A5M6IJB4</accession>
<gene>
    <name evidence="7" type="ORF">F1189_29480</name>
</gene>
<keyword evidence="6" id="KW-0472">Membrane</keyword>
<dbReference type="PANTHER" id="PTHR34584:SF1">
    <property type="entry name" value="NA(+)_H(+) ANTIPORTER SUBUNIT E1"/>
    <property type="match status" value="1"/>
</dbReference>
<dbReference type="AlphaFoldDB" id="A0A5M6IJB4"/>
<dbReference type="GO" id="GO:0005886">
    <property type="term" value="C:plasma membrane"/>
    <property type="evidence" value="ECO:0007669"/>
    <property type="project" value="UniProtKB-SubCell"/>
</dbReference>
<reference evidence="7 8" key="1">
    <citation type="submission" date="2019-09" db="EMBL/GenBank/DDBJ databases">
        <title>Genome sequence of Rhodovastum atsumiense, a diverse member of the Acetobacteraceae family of non-sulfur purple photosynthetic bacteria.</title>
        <authorList>
            <person name="Meyer T."/>
            <person name="Kyndt J."/>
        </authorList>
    </citation>
    <scope>NUCLEOTIDE SEQUENCE [LARGE SCALE GENOMIC DNA]</scope>
    <source>
        <strain evidence="7 8">DSM 21279</strain>
    </source>
</reference>
<dbReference type="EMBL" id="VWPK01000088">
    <property type="protein sequence ID" value="KAA5608356.1"/>
    <property type="molecule type" value="Genomic_DNA"/>
</dbReference>
<comment type="caution">
    <text evidence="7">The sequence shown here is derived from an EMBL/GenBank/DDBJ whole genome shotgun (WGS) entry which is preliminary data.</text>
</comment>
<evidence type="ECO:0000313" key="8">
    <source>
        <dbReference type="Proteomes" id="UP000325255"/>
    </source>
</evidence>
<keyword evidence="3" id="KW-1003">Cell membrane</keyword>
<keyword evidence="4" id="KW-0812">Transmembrane</keyword>
<evidence type="ECO:0000256" key="4">
    <source>
        <dbReference type="ARBA" id="ARBA00022692"/>
    </source>
</evidence>
<sequence>MPVGILAAGLAAWASLRLLPPAGPARLRLPALAGLVLRFPVQSLAAGIDVARRALAPTLALRPGILAHPWALPPGPARAAFATLSSLLPGSVPAGSDDGATLAVHCLDTGQPVLARLATEEARFARALGHG</sequence>
<keyword evidence="8" id="KW-1185">Reference proteome</keyword>
<evidence type="ECO:0000256" key="5">
    <source>
        <dbReference type="ARBA" id="ARBA00022989"/>
    </source>
</evidence>